<feature type="compositionally biased region" description="Low complexity" evidence="4">
    <location>
        <begin position="119"/>
        <end position="129"/>
    </location>
</feature>
<feature type="region of interest" description="Disordered" evidence="4">
    <location>
        <begin position="594"/>
        <end position="620"/>
    </location>
</feature>
<protein>
    <recommendedName>
        <fullName evidence="7">Pantothenate kinase</fullName>
    </recommendedName>
</protein>
<evidence type="ECO:0000313" key="6">
    <source>
        <dbReference type="Proteomes" id="UP000789595"/>
    </source>
</evidence>
<keyword evidence="6" id="KW-1185">Reference proteome</keyword>
<dbReference type="OrthoDB" id="275583at2759"/>
<feature type="compositionally biased region" description="Polar residues" evidence="4">
    <location>
        <begin position="97"/>
        <end position="108"/>
    </location>
</feature>
<dbReference type="Gene3D" id="3.30.420.510">
    <property type="match status" value="1"/>
</dbReference>
<dbReference type="InterPro" id="IPR043129">
    <property type="entry name" value="ATPase_NBD"/>
</dbReference>
<keyword evidence="2" id="KW-0067">ATP-binding</keyword>
<dbReference type="AlphaFoldDB" id="A0A8J2WEQ0"/>
<reference evidence="5" key="1">
    <citation type="submission" date="2021-11" db="EMBL/GenBank/DDBJ databases">
        <authorList>
            <consortium name="Genoscope - CEA"/>
            <person name="William W."/>
        </authorList>
    </citation>
    <scope>NUCLEOTIDE SEQUENCE</scope>
</reference>
<dbReference type="GO" id="GO:0015937">
    <property type="term" value="P:coenzyme A biosynthetic process"/>
    <property type="evidence" value="ECO:0007669"/>
    <property type="project" value="UniProtKB-KW"/>
</dbReference>
<evidence type="ECO:0000256" key="3">
    <source>
        <dbReference type="ARBA" id="ARBA00022993"/>
    </source>
</evidence>
<feature type="region of interest" description="Disordered" evidence="4">
    <location>
        <begin position="79"/>
        <end position="129"/>
    </location>
</feature>
<dbReference type="GO" id="GO:0005634">
    <property type="term" value="C:nucleus"/>
    <property type="evidence" value="ECO:0007669"/>
    <property type="project" value="TreeGrafter"/>
</dbReference>
<comment type="caution">
    <text evidence="5">The sequence shown here is derived from an EMBL/GenBank/DDBJ whole genome shotgun (WGS) entry which is preliminary data.</text>
</comment>
<dbReference type="EMBL" id="CAKKNE010000001">
    <property type="protein sequence ID" value="CAH0365505.1"/>
    <property type="molecule type" value="Genomic_DNA"/>
</dbReference>
<feature type="region of interest" description="Disordered" evidence="4">
    <location>
        <begin position="154"/>
        <end position="220"/>
    </location>
</feature>
<dbReference type="Pfam" id="PF03630">
    <property type="entry name" value="Fumble"/>
    <property type="match status" value="1"/>
</dbReference>
<keyword evidence="1" id="KW-0547">Nucleotide-binding</keyword>
<feature type="compositionally biased region" description="Polar residues" evidence="4">
    <location>
        <begin position="193"/>
        <end position="213"/>
    </location>
</feature>
<dbReference type="Gene3D" id="3.30.420.40">
    <property type="match status" value="1"/>
</dbReference>
<dbReference type="GO" id="GO:0005829">
    <property type="term" value="C:cytosol"/>
    <property type="evidence" value="ECO:0007669"/>
    <property type="project" value="TreeGrafter"/>
</dbReference>
<accession>A0A8J2WEQ0</accession>
<dbReference type="PANTHER" id="PTHR12280">
    <property type="entry name" value="PANTOTHENATE KINASE"/>
    <property type="match status" value="1"/>
</dbReference>
<dbReference type="PANTHER" id="PTHR12280:SF20">
    <property type="entry name" value="4'-PHOSPHOPANTETHEINE PHOSPHATASE"/>
    <property type="match status" value="1"/>
</dbReference>
<dbReference type="GO" id="GO:0004594">
    <property type="term" value="F:pantothenate kinase activity"/>
    <property type="evidence" value="ECO:0007669"/>
    <property type="project" value="TreeGrafter"/>
</dbReference>
<organism evidence="5 6">
    <name type="scientific">Pelagomonas calceolata</name>
    <dbReference type="NCBI Taxonomy" id="35677"/>
    <lineage>
        <taxon>Eukaryota</taxon>
        <taxon>Sar</taxon>
        <taxon>Stramenopiles</taxon>
        <taxon>Ochrophyta</taxon>
        <taxon>Pelagophyceae</taxon>
        <taxon>Pelagomonadales</taxon>
        <taxon>Pelagomonadaceae</taxon>
        <taxon>Pelagomonas</taxon>
    </lineage>
</organism>
<evidence type="ECO:0000313" key="5">
    <source>
        <dbReference type="EMBL" id="CAH0365505.1"/>
    </source>
</evidence>
<dbReference type="CDD" id="cd24086">
    <property type="entry name" value="ASKHA_NBD_PanK-II_euk"/>
    <property type="match status" value="1"/>
</dbReference>
<evidence type="ECO:0008006" key="7">
    <source>
        <dbReference type="Google" id="ProtNLM"/>
    </source>
</evidence>
<gene>
    <name evidence="5" type="ORF">PECAL_1P19470</name>
</gene>
<dbReference type="Proteomes" id="UP000789595">
    <property type="component" value="Unassembled WGS sequence"/>
</dbReference>
<feature type="compositionally biased region" description="Pro residues" evidence="4">
    <location>
        <begin position="83"/>
        <end position="96"/>
    </location>
</feature>
<evidence type="ECO:0000256" key="2">
    <source>
        <dbReference type="ARBA" id="ARBA00022840"/>
    </source>
</evidence>
<keyword evidence="3" id="KW-0173">Coenzyme A biosynthesis</keyword>
<name>A0A8J2WEQ0_9STRA</name>
<evidence type="ECO:0000256" key="4">
    <source>
        <dbReference type="SAM" id="MobiDB-lite"/>
    </source>
</evidence>
<dbReference type="GO" id="GO:0005524">
    <property type="term" value="F:ATP binding"/>
    <property type="evidence" value="ECO:0007669"/>
    <property type="project" value="UniProtKB-KW"/>
</dbReference>
<sequence>MMRSGGRRGNFRGTVESPFLRHRFTDARQDNLLPSLREAAAALCRNADRETLVEVVKLLEGADPRNKLARRAALQLMGDEPRTPAPAPLMPPPPPRNQQLANRETQALASMPPPPPPSSQTSPTRSSLTSFLGEAASNAASSISEAATSLLRTPSVEARQVRTASEDQQNDRETRVRRRVDEFIKREGDSLKRSASTPSLSQRDITESADSSPKSPPRPVLSASCAMLQQLNITASQARVKLGLDLGGSLTKLVIATPLEDTDTPTTPRTNKPHLRVACDVNGVRTRLQFVSAATDELEEVLAALGCSDNEDEDEERRSFNRASRRIVAAGGGAHKLRRTFRSALGIEFKAFPEMQSVVDGLLLLHELNVPDEVYTASGGEAHEIDIGQRFGEPAQWPQPLLPLLLVNVGSGVSCLVVNKEGYTRVGGTALGGASFLGLARALTSATTYREALALAARGDSSEVDTLVEDIYGSTGCVDLGLPPSLTAASFGKLARQGNRSARDEDVCRALLEMVAQSCCVLARAHAAQWRCQERVFFAGGFLDENPLARATIANSLKSLGSPAHFLRHSDFLGALGATAHALDHDHSMKLEMKPGMWAPGHSPPPRRRQLSSAADVDVP</sequence>
<dbReference type="InterPro" id="IPR004567">
    <property type="entry name" value="Type_II_PanK"/>
</dbReference>
<dbReference type="SUPFAM" id="SSF53067">
    <property type="entry name" value="Actin-like ATPase domain"/>
    <property type="match status" value="2"/>
</dbReference>
<evidence type="ECO:0000256" key="1">
    <source>
        <dbReference type="ARBA" id="ARBA00022741"/>
    </source>
</evidence>
<proteinExistence type="predicted"/>
<feature type="compositionally biased region" description="Basic and acidic residues" evidence="4">
    <location>
        <begin position="169"/>
        <end position="192"/>
    </location>
</feature>